<sequence length="108" mass="12219">MVITPPQGDVFRFRLSKPSHHLADIPVGRYQCQLVDTIKDYQYRLDFDLVDFNYSGPISYLSPGAELDSAYQQVEQFLSTGSQRILVSSNIDLAKRLGIETKIIKIPA</sequence>
<feature type="non-terminal residue" evidence="1">
    <location>
        <position position="108"/>
    </location>
</feature>
<gene>
    <name evidence="1" type="ORF">S06H3_09342</name>
</gene>
<accession>X1N9T1</accession>
<organism evidence="1">
    <name type="scientific">marine sediment metagenome</name>
    <dbReference type="NCBI Taxonomy" id="412755"/>
    <lineage>
        <taxon>unclassified sequences</taxon>
        <taxon>metagenomes</taxon>
        <taxon>ecological metagenomes</taxon>
    </lineage>
</organism>
<dbReference type="EMBL" id="BARV01004096">
    <property type="protein sequence ID" value="GAI15394.1"/>
    <property type="molecule type" value="Genomic_DNA"/>
</dbReference>
<proteinExistence type="predicted"/>
<name>X1N9T1_9ZZZZ</name>
<comment type="caution">
    <text evidence="1">The sequence shown here is derived from an EMBL/GenBank/DDBJ whole genome shotgun (WGS) entry which is preliminary data.</text>
</comment>
<reference evidence="1" key="1">
    <citation type="journal article" date="2014" name="Front. Microbiol.">
        <title>High frequency of phylogenetically diverse reductive dehalogenase-homologous genes in deep subseafloor sedimentary metagenomes.</title>
        <authorList>
            <person name="Kawai M."/>
            <person name="Futagami T."/>
            <person name="Toyoda A."/>
            <person name="Takaki Y."/>
            <person name="Nishi S."/>
            <person name="Hori S."/>
            <person name="Arai W."/>
            <person name="Tsubouchi T."/>
            <person name="Morono Y."/>
            <person name="Uchiyama I."/>
            <person name="Ito T."/>
            <person name="Fujiyama A."/>
            <person name="Inagaki F."/>
            <person name="Takami H."/>
        </authorList>
    </citation>
    <scope>NUCLEOTIDE SEQUENCE</scope>
    <source>
        <strain evidence="1">Expedition CK06-06</strain>
    </source>
</reference>
<evidence type="ECO:0000313" key="1">
    <source>
        <dbReference type="EMBL" id="GAI15394.1"/>
    </source>
</evidence>
<protein>
    <submittedName>
        <fullName evidence="1">Uncharacterized protein</fullName>
    </submittedName>
</protein>
<dbReference type="AlphaFoldDB" id="X1N9T1"/>